<keyword evidence="1" id="KW-0479">Metal-binding</keyword>
<reference evidence="3 4" key="1">
    <citation type="submission" date="2020-07" db="EMBL/GenBank/DDBJ databases">
        <title>Fungal Genomes of the International Space Station.</title>
        <authorList>
            <person name="Seuylemezian A."/>
            <person name="Singh N.K."/>
            <person name="Wood J."/>
            <person name="Venkateswaran K."/>
        </authorList>
    </citation>
    <scope>NUCLEOTIDE SEQUENCE [LARGE SCALE GENOMIC DNA]</scope>
    <source>
        <strain evidence="3 4">PL-B2</strain>
    </source>
</reference>
<evidence type="ECO:0000256" key="1">
    <source>
        <dbReference type="ARBA" id="ARBA00022723"/>
    </source>
</evidence>
<dbReference type="RefSeq" id="WP_221874787.1">
    <property type="nucleotide sequence ID" value="NZ_JACWFH010000025.1"/>
</dbReference>
<dbReference type="SUPFAM" id="SSF54593">
    <property type="entry name" value="Glyoxalase/Bleomycin resistance protein/Dihydroxybiphenyl dioxygenase"/>
    <property type="match status" value="1"/>
</dbReference>
<dbReference type="InterPro" id="IPR004360">
    <property type="entry name" value="Glyas_Fos-R_dOase_dom"/>
</dbReference>
<evidence type="ECO:0000313" key="4">
    <source>
        <dbReference type="Proteomes" id="UP000769780"/>
    </source>
</evidence>
<gene>
    <name evidence="3" type="ORF">H0185_17515</name>
</gene>
<evidence type="ECO:0000259" key="2">
    <source>
        <dbReference type="PROSITE" id="PS51819"/>
    </source>
</evidence>
<name>A0ABS7K8J4_9BACI</name>
<evidence type="ECO:0000313" key="3">
    <source>
        <dbReference type="EMBL" id="MBY0098564.1"/>
    </source>
</evidence>
<dbReference type="EMBL" id="JACWFH010000025">
    <property type="protein sequence ID" value="MBY0098564.1"/>
    <property type="molecule type" value="Genomic_DNA"/>
</dbReference>
<dbReference type="Proteomes" id="UP000769780">
    <property type="component" value="Unassembled WGS sequence"/>
</dbReference>
<dbReference type="Gene3D" id="3.10.180.10">
    <property type="entry name" value="2,3-Dihydroxybiphenyl 1,2-Dioxygenase, domain 1"/>
    <property type="match status" value="1"/>
</dbReference>
<dbReference type="InterPro" id="IPR037523">
    <property type="entry name" value="VOC_core"/>
</dbReference>
<dbReference type="InterPro" id="IPR051785">
    <property type="entry name" value="MMCE/EMCE_epimerase"/>
</dbReference>
<sequence length="126" mass="14742">MELTHTRLLVNNYQECYKFYSEVLQFPCTWGDVSSNYAQFTVGTTQLAIFEKLQMLEDMGESLPSLEENTFQSMLIFRVADVDRTYEELQSKVGFINEPHDRKDWGIRVAHFKDPEGNVIEINHNL</sequence>
<organism evidence="3 4">
    <name type="scientific">Mesobacillus maritimus</name>
    <dbReference type="NCBI Taxonomy" id="1643336"/>
    <lineage>
        <taxon>Bacteria</taxon>
        <taxon>Bacillati</taxon>
        <taxon>Bacillota</taxon>
        <taxon>Bacilli</taxon>
        <taxon>Bacillales</taxon>
        <taxon>Bacillaceae</taxon>
        <taxon>Mesobacillus</taxon>
    </lineage>
</organism>
<dbReference type="PANTHER" id="PTHR43048">
    <property type="entry name" value="METHYLMALONYL-COA EPIMERASE"/>
    <property type="match status" value="1"/>
</dbReference>
<protein>
    <submittedName>
        <fullName evidence="3">VOC family protein</fullName>
    </submittedName>
</protein>
<comment type="caution">
    <text evidence="3">The sequence shown here is derived from an EMBL/GenBank/DDBJ whole genome shotgun (WGS) entry which is preliminary data.</text>
</comment>
<dbReference type="InterPro" id="IPR029068">
    <property type="entry name" value="Glyas_Bleomycin-R_OHBP_Dase"/>
</dbReference>
<dbReference type="Pfam" id="PF00903">
    <property type="entry name" value="Glyoxalase"/>
    <property type="match status" value="1"/>
</dbReference>
<proteinExistence type="predicted"/>
<feature type="domain" description="VOC" evidence="2">
    <location>
        <begin position="2"/>
        <end position="125"/>
    </location>
</feature>
<accession>A0ABS7K8J4</accession>
<keyword evidence="4" id="KW-1185">Reference proteome</keyword>
<dbReference type="PROSITE" id="PS51819">
    <property type="entry name" value="VOC"/>
    <property type="match status" value="1"/>
</dbReference>
<dbReference type="PANTHER" id="PTHR43048:SF4">
    <property type="entry name" value="RING-CLEAVING DIOXYGENASE-RELATED"/>
    <property type="match status" value="1"/>
</dbReference>